<dbReference type="InterPro" id="IPR036390">
    <property type="entry name" value="WH_DNA-bd_sf"/>
</dbReference>
<comment type="caution">
    <text evidence="6">The sequence shown here is derived from an EMBL/GenBank/DDBJ whole genome shotgun (WGS) entry which is preliminary data.</text>
</comment>
<dbReference type="GO" id="GO:0006351">
    <property type="term" value="P:DNA-templated transcription"/>
    <property type="evidence" value="ECO:0007669"/>
    <property type="project" value="TreeGrafter"/>
</dbReference>
<dbReference type="CDD" id="cd08422">
    <property type="entry name" value="PBP2_CrgA_like"/>
    <property type="match status" value="1"/>
</dbReference>
<dbReference type="FunFam" id="3.40.190.290:FF:000001">
    <property type="entry name" value="Transcriptional regulator, LysR family"/>
    <property type="match status" value="1"/>
</dbReference>
<dbReference type="EMBL" id="QFPP01000612">
    <property type="protein sequence ID" value="PZQ63285.1"/>
    <property type="molecule type" value="Genomic_DNA"/>
</dbReference>
<sequence length="318" mass="33410">MDRLKAMQVFVAVVEGGSLSAAAAAMDLSRPVVTRCVAELETWAGARLLHRSTRRLTLTAAGEALLPACRQMVELADGMRVASAAPDAALSGQIRLSASHSMGQTQLAPVVAAFVARHPGVPVDLVMADRTVNLIEERIDLAIRIAVELDPNLIARRLCDCHSVVCASPAWLASRGTPRHPAELAKANCLTHSYFGKSVWRFQGPDGAPEAVAVGGNISANDAMTLLAAARAGAGVAMLPVVLAAPALAAGELVAVLEGWTPQLAGVYAVYASRRHMLPALRALLDFLVERFAGDPAWGRWQPAAAAPDRGVESAIEK</sequence>
<dbReference type="GO" id="GO:0043565">
    <property type="term" value="F:sequence-specific DNA binding"/>
    <property type="evidence" value="ECO:0007669"/>
    <property type="project" value="TreeGrafter"/>
</dbReference>
<dbReference type="Pfam" id="PF03466">
    <property type="entry name" value="LysR_substrate"/>
    <property type="match status" value="1"/>
</dbReference>
<name>A0A2W5PKH6_VARPD</name>
<dbReference type="PROSITE" id="PS50931">
    <property type="entry name" value="HTH_LYSR"/>
    <property type="match status" value="1"/>
</dbReference>
<dbReference type="AlphaFoldDB" id="A0A2W5PKH6"/>
<protein>
    <submittedName>
        <fullName evidence="6">LysR family transcriptional regulator</fullName>
    </submittedName>
</protein>
<dbReference type="InterPro" id="IPR000847">
    <property type="entry name" value="LysR_HTH_N"/>
</dbReference>
<keyword evidence="3" id="KW-0238">DNA-binding</keyword>
<dbReference type="InterPro" id="IPR005119">
    <property type="entry name" value="LysR_subst-bd"/>
</dbReference>
<evidence type="ECO:0000256" key="3">
    <source>
        <dbReference type="ARBA" id="ARBA00023125"/>
    </source>
</evidence>
<organism evidence="6 7">
    <name type="scientific">Variovorax paradoxus</name>
    <dbReference type="NCBI Taxonomy" id="34073"/>
    <lineage>
        <taxon>Bacteria</taxon>
        <taxon>Pseudomonadati</taxon>
        <taxon>Pseudomonadota</taxon>
        <taxon>Betaproteobacteria</taxon>
        <taxon>Burkholderiales</taxon>
        <taxon>Comamonadaceae</taxon>
        <taxon>Variovorax</taxon>
    </lineage>
</organism>
<evidence type="ECO:0000313" key="7">
    <source>
        <dbReference type="Proteomes" id="UP000249135"/>
    </source>
</evidence>
<evidence type="ECO:0000313" key="6">
    <source>
        <dbReference type="EMBL" id="PZQ63285.1"/>
    </source>
</evidence>
<feature type="domain" description="HTH lysR-type" evidence="5">
    <location>
        <begin position="1"/>
        <end position="59"/>
    </location>
</feature>
<reference evidence="6 7" key="1">
    <citation type="submission" date="2017-08" db="EMBL/GenBank/DDBJ databases">
        <title>Infants hospitalized years apart are colonized by the same room-sourced microbial strains.</title>
        <authorList>
            <person name="Brooks B."/>
            <person name="Olm M.R."/>
            <person name="Firek B.A."/>
            <person name="Baker R."/>
            <person name="Thomas B.C."/>
            <person name="Morowitz M.J."/>
            <person name="Banfield J.F."/>
        </authorList>
    </citation>
    <scope>NUCLEOTIDE SEQUENCE [LARGE SCALE GENOMIC DNA]</scope>
    <source>
        <strain evidence="6">S2_005_003_R2_41</strain>
    </source>
</reference>
<dbReference type="PANTHER" id="PTHR30537">
    <property type="entry name" value="HTH-TYPE TRANSCRIPTIONAL REGULATOR"/>
    <property type="match status" value="1"/>
</dbReference>
<accession>A0A2W5PKH6</accession>
<dbReference type="InterPro" id="IPR036388">
    <property type="entry name" value="WH-like_DNA-bd_sf"/>
</dbReference>
<dbReference type="PANTHER" id="PTHR30537:SF35">
    <property type="entry name" value="TRANSCRIPTIONAL REGULATORY PROTEIN"/>
    <property type="match status" value="1"/>
</dbReference>
<dbReference type="SUPFAM" id="SSF46785">
    <property type="entry name" value="Winged helix' DNA-binding domain"/>
    <property type="match status" value="1"/>
</dbReference>
<evidence type="ECO:0000259" key="5">
    <source>
        <dbReference type="PROSITE" id="PS50931"/>
    </source>
</evidence>
<dbReference type="SUPFAM" id="SSF53850">
    <property type="entry name" value="Periplasmic binding protein-like II"/>
    <property type="match status" value="1"/>
</dbReference>
<dbReference type="GO" id="GO:0003700">
    <property type="term" value="F:DNA-binding transcription factor activity"/>
    <property type="evidence" value="ECO:0007669"/>
    <property type="project" value="InterPro"/>
</dbReference>
<dbReference type="Gene3D" id="1.10.10.10">
    <property type="entry name" value="Winged helix-like DNA-binding domain superfamily/Winged helix DNA-binding domain"/>
    <property type="match status" value="1"/>
</dbReference>
<gene>
    <name evidence="6" type="ORF">DI563_28050</name>
</gene>
<evidence type="ECO:0000256" key="1">
    <source>
        <dbReference type="ARBA" id="ARBA00009437"/>
    </source>
</evidence>
<keyword evidence="4" id="KW-0804">Transcription</keyword>
<keyword evidence="2" id="KW-0805">Transcription regulation</keyword>
<evidence type="ECO:0000256" key="4">
    <source>
        <dbReference type="ARBA" id="ARBA00023163"/>
    </source>
</evidence>
<dbReference type="Pfam" id="PF00126">
    <property type="entry name" value="HTH_1"/>
    <property type="match status" value="1"/>
</dbReference>
<proteinExistence type="inferred from homology"/>
<evidence type="ECO:0000256" key="2">
    <source>
        <dbReference type="ARBA" id="ARBA00023015"/>
    </source>
</evidence>
<comment type="similarity">
    <text evidence="1">Belongs to the LysR transcriptional regulatory family.</text>
</comment>
<dbReference type="Gene3D" id="3.40.190.290">
    <property type="match status" value="1"/>
</dbReference>
<dbReference type="InterPro" id="IPR058163">
    <property type="entry name" value="LysR-type_TF_proteobact-type"/>
</dbReference>
<dbReference type="FunFam" id="1.10.10.10:FF:000001">
    <property type="entry name" value="LysR family transcriptional regulator"/>
    <property type="match status" value="1"/>
</dbReference>
<dbReference type="Proteomes" id="UP000249135">
    <property type="component" value="Unassembled WGS sequence"/>
</dbReference>